<keyword evidence="1" id="KW-1133">Transmembrane helix</keyword>
<dbReference type="Proteomes" id="UP000250235">
    <property type="component" value="Unassembled WGS sequence"/>
</dbReference>
<keyword evidence="3" id="KW-1185">Reference proteome</keyword>
<organism evidence="2 3">
    <name type="scientific">Dorcoceras hygrometricum</name>
    <dbReference type="NCBI Taxonomy" id="472368"/>
    <lineage>
        <taxon>Eukaryota</taxon>
        <taxon>Viridiplantae</taxon>
        <taxon>Streptophyta</taxon>
        <taxon>Embryophyta</taxon>
        <taxon>Tracheophyta</taxon>
        <taxon>Spermatophyta</taxon>
        <taxon>Magnoliopsida</taxon>
        <taxon>eudicotyledons</taxon>
        <taxon>Gunneridae</taxon>
        <taxon>Pentapetalae</taxon>
        <taxon>asterids</taxon>
        <taxon>lamiids</taxon>
        <taxon>Lamiales</taxon>
        <taxon>Gesneriaceae</taxon>
        <taxon>Didymocarpoideae</taxon>
        <taxon>Trichosporeae</taxon>
        <taxon>Loxocarpinae</taxon>
        <taxon>Dorcoceras</taxon>
    </lineage>
</organism>
<evidence type="ECO:0000256" key="1">
    <source>
        <dbReference type="SAM" id="Phobius"/>
    </source>
</evidence>
<evidence type="ECO:0000313" key="2">
    <source>
        <dbReference type="EMBL" id="KZV58168.1"/>
    </source>
</evidence>
<accession>A0A2Z7DEA9</accession>
<reference evidence="2 3" key="1">
    <citation type="journal article" date="2015" name="Proc. Natl. Acad. Sci. U.S.A.">
        <title>The resurrection genome of Boea hygrometrica: A blueprint for survival of dehydration.</title>
        <authorList>
            <person name="Xiao L."/>
            <person name="Yang G."/>
            <person name="Zhang L."/>
            <person name="Yang X."/>
            <person name="Zhao S."/>
            <person name="Ji Z."/>
            <person name="Zhou Q."/>
            <person name="Hu M."/>
            <person name="Wang Y."/>
            <person name="Chen M."/>
            <person name="Xu Y."/>
            <person name="Jin H."/>
            <person name="Xiao X."/>
            <person name="Hu G."/>
            <person name="Bao F."/>
            <person name="Hu Y."/>
            <person name="Wan P."/>
            <person name="Li L."/>
            <person name="Deng X."/>
            <person name="Kuang T."/>
            <person name="Xiang C."/>
            <person name="Zhu J.K."/>
            <person name="Oliver M.J."/>
            <person name="He Y."/>
        </authorList>
    </citation>
    <scope>NUCLEOTIDE SEQUENCE [LARGE SCALE GENOMIC DNA]</scope>
    <source>
        <strain evidence="3">cv. XS01</strain>
    </source>
</reference>
<keyword evidence="1" id="KW-0812">Transmembrane</keyword>
<dbReference type="EMBL" id="KQ986826">
    <property type="protein sequence ID" value="KZV58168.1"/>
    <property type="molecule type" value="Genomic_DNA"/>
</dbReference>
<sequence>MARVYASNTTCLAILFAMAFIASNIEKCESARHMLWLWPGLPATPSIFPLPTIPTISPIPSIPSIPVYIPKFFPFFAPPPPPT</sequence>
<feature type="transmembrane region" description="Helical" evidence="1">
    <location>
        <begin position="6"/>
        <end position="25"/>
    </location>
</feature>
<protein>
    <submittedName>
        <fullName evidence="2">Uncharacterized protein</fullName>
    </submittedName>
</protein>
<dbReference type="AlphaFoldDB" id="A0A2Z7DEA9"/>
<evidence type="ECO:0000313" key="3">
    <source>
        <dbReference type="Proteomes" id="UP000250235"/>
    </source>
</evidence>
<name>A0A2Z7DEA9_9LAMI</name>
<keyword evidence="1" id="KW-0472">Membrane</keyword>
<gene>
    <name evidence="2" type="ORF">F511_02761</name>
</gene>
<proteinExistence type="predicted"/>